<dbReference type="SUPFAM" id="SSF54106">
    <property type="entry name" value="LysM domain"/>
    <property type="match status" value="1"/>
</dbReference>
<dbReference type="Gene3D" id="3.10.350.10">
    <property type="entry name" value="LysM domain"/>
    <property type="match status" value="1"/>
</dbReference>
<comment type="caution">
    <text evidence="4">The sequence shown here is derived from an EMBL/GenBank/DDBJ whole genome shotgun (WGS) entry which is preliminary data.</text>
</comment>
<accession>A0A1E5L6E9</accession>
<proteinExistence type="predicted"/>
<keyword evidence="5" id="KW-1185">Reference proteome</keyword>
<evidence type="ECO:0000256" key="1">
    <source>
        <dbReference type="SAM" id="Coils"/>
    </source>
</evidence>
<evidence type="ECO:0000259" key="3">
    <source>
        <dbReference type="PROSITE" id="PS51782"/>
    </source>
</evidence>
<gene>
    <name evidence="4" type="ORF">BHU72_02855</name>
</gene>
<reference evidence="4 5" key="1">
    <citation type="submission" date="2016-09" db="EMBL/GenBank/DDBJ databases">
        <title>Desulfuribacillus arsenicus sp. nov., an obligately anaerobic, dissimilatory arsenic- and antimonate-reducing bacterium isolated from anoxic sediments.</title>
        <authorList>
            <person name="Abin C.A."/>
            <person name="Hollibaugh J.T."/>
        </authorList>
    </citation>
    <scope>NUCLEOTIDE SEQUENCE [LARGE SCALE GENOMIC DNA]</scope>
    <source>
        <strain evidence="4 5">MLFW-2</strain>
    </source>
</reference>
<dbReference type="EMBL" id="MJAT01000012">
    <property type="protein sequence ID" value="OEH85737.1"/>
    <property type="molecule type" value="Genomic_DNA"/>
</dbReference>
<keyword evidence="1" id="KW-0175">Coiled coil</keyword>
<dbReference type="SMART" id="SM00257">
    <property type="entry name" value="LysM"/>
    <property type="match status" value="1"/>
</dbReference>
<keyword evidence="2" id="KW-0472">Membrane</keyword>
<name>A0A1E5L6E9_9FIRM</name>
<dbReference type="InterPro" id="IPR018392">
    <property type="entry name" value="LysM"/>
</dbReference>
<keyword evidence="2" id="KW-0812">Transmembrane</keyword>
<dbReference type="AlphaFoldDB" id="A0A1E5L6E9"/>
<keyword evidence="2" id="KW-1133">Transmembrane helix</keyword>
<organism evidence="4 5">
    <name type="scientific">Desulfuribacillus stibiiarsenatis</name>
    <dbReference type="NCBI Taxonomy" id="1390249"/>
    <lineage>
        <taxon>Bacteria</taxon>
        <taxon>Bacillati</taxon>
        <taxon>Bacillota</taxon>
        <taxon>Desulfuribacillia</taxon>
        <taxon>Desulfuribacillales</taxon>
        <taxon>Desulfuribacillaceae</taxon>
        <taxon>Desulfuribacillus</taxon>
    </lineage>
</organism>
<feature type="transmembrane region" description="Helical" evidence="2">
    <location>
        <begin position="36"/>
        <end position="53"/>
    </location>
</feature>
<dbReference type="CDD" id="cd00118">
    <property type="entry name" value="LysM"/>
    <property type="match status" value="1"/>
</dbReference>
<feature type="domain" description="LysM" evidence="3">
    <location>
        <begin position="134"/>
        <end position="181"/>
    </location>
</feature>
<protein>
    <recommendedName>
        <fullName evidence="3">LysM domain-containing protein</fullName>
    </recommendedName>
</protein>
<evidence type="ECO:0000313" key="4">
    <source>
        <dbReference type="EMBL" id="OEH85737.1"/>
    </source>
</evidence>
<evidence type="ECO:0000313" key="5">
    <source>
        <dbReference type="Proteomes" id="UP000095255"/>
    </source>
</evidence>
<sequence>MEVPMQQTNLETDKAKLDAKGSRVLKYKDQGNSMRFIFLTMVLFGVVIALVMFQGQITTLFTQDTEYVANRVDVIEGQTIRLTQSVRDQQQAIHSFEVRFADNKNQTEQKFQELEQRILQIEKEMQGFHLAQVTSYKVRPGDTLWSITVRHYGTGKYMLPLAQYNNLSNPRHVVSGSILKIPPASYFSGLKK</sequence>
<dbReference type="PROSITE" id="PS51782">
    <property type="entry name" value="LYSM"/>
    <property type="match status" value="1"/>
</dbReference>
<dbReference type="InterPro" id="IPR036779">
    <property type="entry name" value="LysM_dom_sf"/>
</dbReference>
<feature type="coiled-coil region" evidence="1">
    <location>
        <begin position="97"/>
        <end position="124"/>
    </location>
</feature>
<dbReference type="STRING" id="1390249.BHU72_02855"/>
<dbReference type="Proteomes" id="UP000095255">
    <property type="component" value="Unassembled WGS sequence"/>
</dbReference>
<dbReference type="Pfam" id="PF01476">
    <property type="entry name" value="LysM"/>
    <property type="match status" value="1"/>
</dbReference>
<evidence type="ECO:0000256" key="2">
    <source>
        <dbReference type="SAM" id="Phobius"/>
    </source>
</evidence>